<accession>A0A0G0DH45</accession>
<feature type="region of interest" description="Disordered" evidence="1">
    <location>
        <begin position="1"/>
        <end position="38"/>
    </location>
</feature>
<evidence type="ECO:0000256" key="1">
    <source>
        <dbReference type="SAM" id="MobiDB-lite"/>
    </source>
</evidence>
<organism evidence="2 3">
    <name type="scientific">Candidatus Nomurabacteria bacterium GW2011_GWA2_35_80</name>
    <dbReference type="NCBI Taxonomy" id="1618733"/>
    <lineage>
        <taxon>Bacteria</taxon>
        <taxon>Candidatus Nomuraibacteriota</taxon>
    </lineage>
</organism>
<sequence length="237" mass="26986">MHEDIPEITTSSLFRKQISPNEESQHESDFQPLIDGSDTTEIVEAVAESERDTDECEVIEPAWRILGCAAKCDDETQHHCRSTARFYRSRNPVTPTDEDDYPWRQTNDVHCPRSNPPPPRLRLVAAITRVFREREEDLVEEVEPSSKPLKYLVQGLPPSVLKCALPRPLAWQSSWNYVFSTTLEFSILEHKSQEAASVASWECLKNFSFLLSVKTWFEPIVFPGSLAVLKSRGEAAP</sequence>
<name>A0A0G0DH45_9BACT</name>
<gene>
    <name evidence="2" type="ORF">UR92_C0013G0001</name>
</gene>
<feature type="compositionally biased region" description="Polar residues" evidence="1">
    <location>
        <begin position="8"/>
        <end position="22"/>
    </location>
</feature>
<feature type="non-terminal residue" evidence="2">
    <location>
        <position position="237"/>
    </location>
</feature>
<dbReference type="EMBL" id="LBRA01000013">
    <property type="protein sequence ID" value="KKP88096.1"/>
    <property type="molecule type" value="Genomic_DNA"/>
</dbReference>
<dbReference type="Proteomes" id="UP000034683">
    <property type="component" value="Unassembled WGS sequence"/>
</dbReference>
<reference evidence="2 3" key="1">
    <citation type="journal article" date="2015" name="Nature">
        <title>rRNA introns, odd ribosomes, and small enigmatic genomes across a large radiation of phyla.</title>
        <authorList>
            <person name="Brown C.T."/>
            <person name="Hug L.A."/>
            <person name="Thomas B.C."/>
            <person name="Sharon I."/>
            <person name="Castelle C.J."/>
            <person name="Singh A."/>
            <person name="Wilkins M.J."/>
            <person name="Williams K.H."/>
            <person name="Banfield J.F."/>
        </authorList>
    </citation>
    <scope>NUCLEOTIDE SEQUENCE [LARGE SCALE GENOMIC DNA]</scope>
</reference>
<protein>
    <submittedName>
        <fullName evidence="2">Uncharacterized protein</fullName>
    </submittedName>
</protein>
<dbReference type="AlphaFoldDB" id="A0A0G0DH45"/>
<proteinExistence type="predicted"/>
<evidence type="ECO:0000313" key="2">
    <source>
        <dbReference type="EMBL" id="KKP88096.1"/>
    </source>
</evidence>
<comment type="caution">
    <text evidence="2">The sequence shown here is derived from an EMBL/GenBank/DDBJ whole genome shotgun (WGS) entry which is preliminary data.</text>
</comment>
<evidence type="ECO:0000313" key="3">
    <source>
        <dbReference type="Proteomes" id="UP000034683"/>
    </source>
</evidence>